<name>A0A1W2ESX7_9SPHI</name>
<dbReference type="PANTHER" id="PTHR20858:SF17">
    <property type="entry name" value="HYDROXYMETHYLPYRIMIDINE_PHOSPHOMETHYLPYRIMIDINE KINASE THI20-RELATED"/>
    <property type="match status" value="1"/>
</dbReference>
<dbReference type="AlphaFoldDB" id="A0A1W2ESX7"/>
<feature type="domain" description="Pyridoxamine kinase/Phosphomethylpyrimidine kinase" evidence="3">
    <location>
        <begin position="18"/>
        <end position="245"/>
    </location>
</feature>
<dbReference type="GO" id="GO:0008902">
    <property type="term" value="F:hydroxymethylpyrimidine kinase activity"/>
    <property type="evidence" value="ECO:0007669"/>
    <property type="project" value="UniProtKB-EC"/>
</dbReference>
<dbReference type="GO" id="GO:0008972">
    <property type="term" value="F:phosphomethylpyrimidine kinase activity"/>
    <property type="evidence" value="ECO:0007669"/>
    <property type="project" value="InterPro"/>
</dbReference>
<gene>
    <name evidence="4" type="ORF">SAMN04488101_11577</name>
</gene>
<dbReference type="InterPro" id="IPR029056">
    <property type="entry name" value="Ribokinase-like"/>
</dbReference>
<dbReference type="PANTHER" id="PTHR20858">
    <property type="entry name" value="PHOSPHOMETHYLPYRIMIDINE KINASE"/>
    <property type="match status" value="1"/>
</dbReference>
<organism evidence="4 5">
    <name type="scientific">Pedobacter nyackensis</name>
    <dbReference type="NCBI Taxonomy" id="475255"/>
    <lineage>
        <taxon>Bacteria</taxon>
        <taxon>Pseudomonadati</taxon>
        <taxon>Bacteroidota</taxon>
        <taxon>Sphingobacteriia</taxon>
        <taxon>Sphingobacteriales</taxon>
        <taxon>Sphingobacteriaceae</taxon>
        <taxon>Pedobacter</taxon>
    </lineage>
</organism>
<evidence type="ECO:0000256" key="1">
    <source>
        <dbReference type="ARBA" id="ARBA00004948"/>
    </source>
</evidence>
<keyword evidence="4" id="KW-0418">Kinase</keyword>
<evidence type="ECO:0000256" key="2">
    <source>
        <dbReference type="ARBA" id="ARBA00012135"/>
    </source>
</evidence>
<evidence type="ECO:0000313" key="5">
    <source>
        <dbReference type="Proteomes" id="UP000192678"/>
    </source>
</evidence>
<comment type="pathway">
    <text evidence="1">Cofactor biosynthesis; thiamine diphosphate biosynthesis.</text>
</comment>
<dbReference type="RefSeq" id="WP_084291450.1">
    <property type="nucleotide sequence ID" value="NZ_FWYB01000015.1"/>
</dbReference>
<dbReference type="GO" id="GO:0009228">
    <property type="term" value="P:thiamine biosynthetic process"/>
    <property type="evidence" value="ECO:0007669"/>
    <property type="project" value="InterPro"/>
</dbReference>
<dbReference type="Pfam" id="PF08543">
    <property type="entry name" value="Phos_pyr_kin"/>
    <property type="match status" value="1"/>
</dbReference>
<sequence length="254" mass="27978">MITIAADRPYVMSIAGFDPTAGAGLLADIKCFEQHEVYGFGICSALTAQTDQSFLKNNWLSAEQINDQMMPLLHRFEISAVKIGLIKSITVLLEVLANLKKRAPNIRIVMDPVLKASAGYEFHDWEDGLKQLRPVLKQIDLITPNYPEMLSLGGKTEVFETARAWAAYCPVLLKGGHLEANIGTDYLFEHGQLHELKPDVTNIHQKHGSGCVLSAAITAKLALGLSLSDACIQAKKYAEQFLNSNNTLLGYHKL</sequence>
<dbReference type="Proteomes" id="UP000192678">
    <property type="component" value="Unassembled WGS sequence"/>
</dbReference>
<reference evidence="4 5" key="1">
    <citation type="submission" date="2017-04" db="EMBL/GenBank/DDBJ databases">
        <authorList>
            <person name="Afonso C.L."/>
            <person name="Miller P.J."/>
            <person name="Scott M.A."/>
            <person name="Spackman E."/>
            <person name="Goraichik I."/>
            <person name="Dimitrov K.M."/>
            <person name="Suarez D.L."/>
            <person name="Swayne D.E."/>
        </authorList>
    </citation>
    <scope>NUCLEOTIDE SEQUENCE [LARGE SCALE GENOMIC DNA]</scope>
    <source>
        <strain evidence="4 5">DSM 19625</strain>
    </source>
</reference>
<dbReference type="EC" id="2.7.1.49" evidence="2"/>
<evidence type="ECO:0000313" key="4">
    <source>
        <dbReference type="EMBL" id="SMD12682.1"/>
    </source>
</evidence>
<dbReference type="GO" id="GO:0005829">
    <property type="term" value="C:cytosol"/>
    <property type="evidence" value="ECO:0007669"/>
    <property type="project" value="TreeGrafter"/>
</dbReference>
<accession>A0A1W2ESX7</accession>
<protein>
    <recommendedName>
        <fullName evidence="2">hydroxymethylpyrimidine kinase</fullName>
        <ecNumber evidence="2">2.7.1.49</ecNumber>
    </recommendedName>
</protein>
<dbReference type="EMBL" id="FWYB01000015">
    <property type="protein sequence ID" value="SMD12682.1"/>
    <property type="molecule type" value="Genomic_DNA"/>
</dbReference>
<evidence type="ECO:0000259" key="3">
    <source>
        <dbReference type="Pfam" id="PF08543"/>
    </source>
</evidence>
<dbReference type="InterPro" id="IPR013749">
    <property type="entry name" value="PM/HMP-P_kinase-1"/>
</dbReference>
<proteinExistence type="predicted"/>
<dbReference type="InterPro" id="IPR004399">
    <property type="entry name" value="HMP/HMP-P_kinase_dom"/>
</dbReference>
<dbReference type="Gene3D" id="3.40.1190.20">
    <property type="match status" value="1"/>
</dbReference>
<keyword evidence="5" id="KW-1185">Reference proteome</keyword>
<keyword evidence="4" id="KW-0808">Transferase</keyword>
<dbReference type="OrthoDB" id="9810880at2"/>
<dbReference type="STRING" id="475255.SAMN04488101_11577"/>
<dbReference type="CDD" id="cd01169">
    <property type="entry name" value="HMPP_kinase"/>
    <property type="match status" value="1"/>
</dbReference>
<dbReference type="SUPFAM" id="SSF53613">
    <property type="entry name" value="Ribokinase-like"/>
    <property type="match status" value="1"/>
</dbReference>